<evidence type="ECO:0000256" key="5">
    <source>
        <dbReference type="RuleBase" id="RU003582"/>
    </source>
</evidence>
<dbReference type="GO" id="GO:0008137">
    <property type="term" value="F:NADH dehydrogenase (ubiquinone) activity"/>
    <property type="evidence" value="ECO:0007669"/>
    <property type="project" value="InterPro"/>
</dbReference>
<evidence type="ECO:0000256" key="2">
    <source>
        <dbReference type="ARBA" id="ARBA00022448"/>
    </source>
</evidence>
<dbReference type="InterPro" id="IPR037232">
    <property type="entry name" value="NADH_quin_OxRdtase_su_C/D-like"/>
</dbReference>
<comment type="subunit">
    <text evidence="3">NDH-1 is composed of 14 different subunits. Subunits NuoB, C, D, E, F, and G constitute the peripheral sector of the complex.</text>
</comment>
<evidence type="ECO:0000313" key="11">
    <source>
        <dbReference type="Proteomes" id="UP000251942"/>
    </source>
</evidence>
<evidence type="ECO:0000313" key="10">
    <source>
        <dbReference type="Proteomes" id="UP000054698"/>
    </source>
</evidence>
<dbReference type="GO" id="GO:0005886">
    <property type="term" value="C:plasma membrane"/>
    <property type="evidence" value="ECO:0007669"/>
    <property type="project" value="UniProtKB-SubCell"/>
</dbReference>
<keyword evidence="2 3" id="KW-0813">Transport</keyword>
<dbReference type="RefSeq" id="WP_058446142.1">
    <property type="nucleotide sequence ID" value="NZ_CAAAHT010000007.1"/>
</dbReference>
<dbReference type="GO" id="GO:0050136">
    <property type="term" value="F:NADH dehydrogenase (quinone) (non-electrogenic) activity"/>
    <property type="evidence" value="ECO:0007669"/>
    <property type="project" value="UniProtKB-UniRule"/>
</dbReference>
<dbReference type="HAMAP" id="MF_01357">
    <property type="entry name" value="NDH1_NuoC"/>
    <property type="match status" value="1"/>
</dbReference>
<keyword evidence="3 4" id="KW-0520">NAD</keyword>
<dbReference type="Proteomes" id="UP000251942">
    <property type="component" value="Unassembled WGS sequence"/>
</dbReference>
<organism evidence="7 10">
    <name type="scientific">Legionella feeleii</name>
    <dbReference type="NCBI Taxonomy" id="453"/>
    <lineage>
        <taxon>Bacteria</taxon>
        <taxon>Pseudomonadati</taxon>
        <taxon>Pseudomonadota</taxon>
        <taxon>Gammaproteobacteria</taxon>
        <taxon>Legionellales</taxon>
        <taxon>Legionellaceae</taxon>
        <taxon>Legionella</taxon>
    </lineage>
</organism>
<keyword evidence="3" id="KW-1003">Cell membrane</keyword>
<keyword evidence="8" id="KW-0560">Oxidoreductase</keyword>
<comment type="catalytic activity">
    <reaction evidence="3 5">
        <text>a quinone + NADH + 5 H(+)(in) = a quinol + NAD(+) + 4 H(+)(out)</text>
        <dbReference type="Rhea" id="RHEA:57888"/>
        <dbReference type="ChEBI" id="CHEBI:15378"/>
        <dbReference type="ChEBI" id="CHEBI:24646"/>
        <dbReference type="ChEBI" id="CHEBI:57540"/>
        <dbReference type="ChEBI" id="CHEBI:57945"/>
        <dbReference type="ChEBI" id="CHEBI:132124"/>
    </reaction>
</comment>
<dbReference type="Pfam" id="PF00329">
    <property type="entry name" value="Complex1_30kDa"/>
    <property type="match status" value="1"/>
</dbReference>
<evidence type="ECO:0000259" key="6">
    <source>
        <dbReference type="Pfam" id="PF00329"/>
    </source>
</evidence>
<keyword evidence="3" id="KW-0472">Membrane</keyword>
<reference evidence="11 12" key="2">
    <citation type="submission" date="2018-06" db="EMBL/GenBank/DDBJ databases">
        <authorList>
            <consortium name="Pathogen Informatics"/>
            <person name="Doyle S."/>
        </authorList>
    </citation>
    <scope>NUCLEOTIDE SEQUENCE [LARGE SCALE GENOMIC DNA]</scope>
    <source>
        <strain evidence="9 12">NCTC11978</strain>
        <strain evidence="8 11">NCTC12022</strain>
    </source>
</reference>
<keyword evidence="3 5" id="KW-0874">Quinone</keyword>
<evidence type="ECO:0000313" key="8">
    <source>
        <dbReference type="EMBL" id="SPX61592.1"/>
    </source>
</evidence>
<dbReference type="PANTHER" id="PTHR10884:SF14">
    <property type="entry name" value="NADH DEHYDROGENASE [UBIQUINONE] IRON-SULFUR PROTEIN 3, MITOCHONDRIAL"/>
    <property type="match status" value="1"/>
</dbReference>
<dbReference type="EMBL" id="UGNY01000001">
    <property type="protein sequence ID" value="STX37093.1"/>
    <property type="molecule type" value="Genomic_DNA"/>
</dbReference>
<dbReference type="GO" id="GO:0048038">
    <property type="term" value="F:quinone binding"/>
    <property type="evidence" value="ECO:0007669"/>
    <property type="project" value="UniProtKB-KW"/>
</dbReference>
<dbReference type="EMBL" id="UASS01000022">
    <property type="protein sequence ID" value="SPX61592.1"/>
    <property type="molecule type" value="Genomic_DNA"/>
</dbReference>
<dbReference type="PROSITE" id="PS00542">
    <property type="entry name" value="COMPLEX1_30K"/>
    <property type="match status" value="1"/>
</dbReference>
<dbReference type="NCBIfam" id="NF004730">
    <property type="entry name" value="PRK06074.1-1"/>
    <property type="match status" value="1"/>
</dbReference>
<evidence type="ECO:0000256" key="4">
    <source>
        <dbReference type="RuleBase" id="RU003456"/>
    </source>
</evidence>
<dbReference type="Proteomes" id="UP000054698">
    <property type="component" value="Unassembled WGS sequence"/>
</dbReference>
<dbReference type="EMBL" id="LNYB01000080">
    <property type="protein sequence ID" value="KTC96983.1"/>
    <property type="molecule type" value="Genomic_DNA"/>
</dbReference>
<dbReference type="Proteomes" id="UP000254033">
    <property type="component" value="Unassembled WGS sequence"/>
</dbReference>
<evidence type="ECO:0000313" key="12">
    <source>
        <dbReference type="Proteomes" id="UP000254033"/>
    </source>
</evidence>
<evidence type="ECO:0000256" key="1">
    <source>
        <dbReference type="ARBA" id="ARBA00007569"/>
    </source>
</evidence>
<dbReference type="PATRIC" id="fig|453.4.peg.2079"/>
<feature type="domain" description="NADH:ubiquinone oxidoreductase 30kDa subunit" evidence="6">
    <location>
        <begin position="32"/>
        <end position="183"/>
    </location>
</feature>
<proteinExistence type="inferred from homology"/>
<protein>
    <recommendedName>
        <fullName evidence="3">NADH-quinone oxidoreductase subunit C</fullName>
        <ecNumber evidence="3">7.1.1.-</ecNumber>
    </recommendedName>
    <alternativeName>
        <fullName evidence="3">NADH dehydrogenase I subunit C</fullName>
    </alternativeName>
    <alternativeName>
        <fullName evidence="3">NDH-1 subunit C</fullName>
    </alternativeName>
</protein>
<dbReference type="OrthoDB" id="9803286at2"/>
<dbReference type="Gene3D" id="3.30.460.80">
    <property type="entry name" value="NADH:ubiquinone oxidoreductase, 30kDa subunit"/>
    <property type="match status" value="1"/>
</dbReference>
<dbReference type="NCBIfam" id="TIGR01961">
    <property type="entry name" value="NuoC_fam"/>
    <property type="match status" value="1"/>
</dbReference>
<comment type="subcellular location">
    <subcellularLocation>
        <location evidence="3">Cell membrane</location>
        <topology evidence="3">Peripheral membrane protein</topology>
        <orientation evidence="3">Cytoplasmic side</orientation>
    </subcellularLocation>
</comment>
<dbReference type="InterPro" id="IPR020396">
    <property type="entry name" value="NADH_UbQ_OxRdtase_CS"/>
</dbReference>
<dbReference type="STRING" id="453.Lfee_1895"/>
<accession>A0A0W0TN14</accession>
<dbReference type="SUPFAM" id="SSF143243">
    <property type="entry name" value="Nqo5-like"/>
    <property type="match status" value="1"/>
</dbReference>
<keyword evidence="3 4" id="KW-1278">Translocase</keyword>
<reference evidence="7 10" key="1">
    <citation type="submission" date="2015-11" db="EMBL/GenBank/DDBJ databases">
        <title>Genomic analysis of 38 Legionella species identifies large and diverse effector repertoires.</title>
        <authorList>
            <person name="Burstein D."/>
            <person name="Amaro F."/>
            <person name="Zusman T."/>
            <person name="Lifshitz Z."/>
            <person name="Cohen O."/>
            <person name="Gilbert J.A."/>
            <person name="Pupko T."/>
            <person name="Shuman H.A."/>
            <person name="Segal G."/>
        </authorList>
    </citation>
    <scope>NUCLEOTIDE SEQUENCE [LARGE SCALE GENOMIC DNA]</scope>
    <source>
        <strain evidence="7 10">WO-44C</strain>
    </source>
</reference>
<dbReference type="InterPro" id="IPR001268">
    <property type="entry name" value="NADH_UbQ_OxRdtase_30kDa_su"/>
</dbReference>
<name>A0A0W0TN14_9GAMM</name>
<keyword evidence="10" id="KW-1185">Reference proteome</keyword>
<comment type="function">
    <text evidence="3">NDH-1 shuttles electrons from NADH, via FMN and iron-sulfur (Fe-S) centers, to quinones in the respiratory chain. The immediate electron acceptor for the enzyme in this species is believed to be ubiquinone. Couples the redox reaction to proton translocation (for every two electrons transferred, four hydrogen ions are translocated across the cytoplasmic membrane), and thus conserves the redox energy in a proton gradient.</text>
</comment>
<evidence type="ECO:0000256" key="3">
    <source>
        <dbReference type="HAMAP-Rule" id="MF_01357"/>
    </source>
</evidence>
<keyword evidence="3" id="KW-0830">Ubiquinone</keyword>
<evidence type="ECO:0000313" key="9">
    <source>
        <dbReference type="EMBL" id="STX37093.1"/>
    </source>
</evidence>
<gene>
    <name evidence="3 7" type="primary">nuoC</name>
    <name evidence="7" type="ORF">Lfee_1895</name>
    <name evidence="9" type="ORF">NCTC11978_00243</name>
    <name evidence="8" type="ORF">NCTC12022_02334</name>
</gene>
<dbReference type="InterPro" id="IPR010218">
    <property type="entry name" value="NADH_DH_suC"/>
</dbReference>
<dbReference type="PANTHER" id="PTHR10884">
    <property type="entry name" value="NADH DEHYDROGENASE UBIQUINONE IRON-SULFUR PROTEIN 3"/>
    <property type="match status" value="1"/>
</dbReference>
<dbReference type="AlphaFoldDB" id="A0A0W0TN14"/>
<evidence type="ECO:0000313" key="7">
    <source>
        <dbReference type="EMBL" id="KTC96983.1"/>
    </source>
</evidence>
<comment type="similarity">
    <text evidence="1 3 4">Belongs to the complex I 30 kDa subunit family.</text>
</comment>
<sequence length="227" mass="26306">MTKLTDLAEKLTSELNGLFSSIIVANDEITLECEVSKLKTTLQQLCSHELFLFDQLIDLCAVDYLSYGEYDWETESATESGFSRGVERQEAKAYALTKPRFAVVYHLLSTKKNHRVRVKAFVEETHLVVPSVHDIWKGANWFEREAYDLYGILFENHPDLRRILTDYGFIGHPFRKDFPLSGHVEMRYDAQLQKVIYEPVDIEPRILVPKVIRNDNRYLDKNGASND</sequence>
<dbReference type="EC" id="7.1.1.-" evidence="3"/>